<dbReference type="InterPro" id="IPR001932">
    <property type="entry name" value="PPM-type_phosphatase-like_dom"/>
</dbReference>
<evidence type="ECO:0000256" key="1">
    <source>
        <dbReference type="ARBA" id="ARBA00022801"/>
    </source>
</evidence>
<dbReference type="InterPro" id="IPR052016">
    <property type="entry name" value="Bact_Sigma-Reg"/>
</dbReference>
<protein>
    <recommendedName>
        <fullName evidence="2">PPM-type phosphatase domain-containing protein</fullName>
    </recommendedName>
</protein>
<dbReference type="InterPro" id="IPR036457">
    <property type="entry name" value="PPM-type-like_dom_sf"/>
</dbReference>
<organism evidence="3">
    <name type="scientific">marine sediment metagenome</name>
    <dbReference type="NCBI Taxonomy" id="412755"/>
    <lineage>
        <taxon>unclassified sequences</taxon>
        <taxon>metagenomes</taxon>
        <taxon>ecological metagenomes</taxon>
    </lineage>
</organism>
<evidence type="ECO:0000259" key="2">
    <source>
        <dbReference type="SMART" id="SM00331"/>
    </source>
</evidence>
<dbReference type="EMBL" id="LAZR01000165">
    <property type="protein sequence ID" value="KKN84878.1"/>
    <property type="molecule type" value="Genomic_DNA"/>
</dbReference>
<name>A0A0F9X0J7_9ZZZZ</name>
<dbReference type="PANTHER" id="PTHR43156">
    <property type="entry name" value="STAGE II SPORULATION PROTEIN E-RELATED"/>
    <property type="match status" value="1"/>
</dbReference>
<dbReference type="SUPFAM" id="SSF81606">
    <property type="entry name" value="PP2C-like"/>
    <property type="match status" value="1"/>
</dbReference>
<dbReference type="SMART" id="SM00331">
    <property type="entry name" value="PP2C_SIG"/>
    <property type="match status" value="1"/>
</dbReference>
<evidence type="ECO:0000313" key="3">
    <source>
        <dbReference type="EMBL" id="KKN84878.1"/>
    </source>
</evidence>
<gene>
    <name evidence="3" type="ORF">LCGC14_0284030</name>
</gene>
<dbReference type="Pfam" id="PF07228">
    <property type="entry name" value="SpoIIE"/>
    <property type="match status" value="1"/>
</dbReference>
<dbReference type="AlphaFoldDB" id="A0A0F9X0J7"/>
<dbReference type="PANTHER" id="PTHR43156:SF2">
    <property type="entry name" value="STAGE II SPORULATION PROTEIN E"/>
    <property type="match status" value="1"/>
</dbReference>
<dbReference type="Gene3D" id="3.60.40.10">
    <property type="entry name" value="PPM-type phosphatase domain"/>
    <property type="match status" value="1"/>
</dbReference>
<proteinExistence type="predicted"/>
<keyword evidence="1" id="KW-0378">Hydrolase</keyword>
<reference evidence="3" key="1">
    <citation type="journal article" date="2015" name="Nature">
        <title>Complex archaea that bridge the gap between prokaryotes and eukaryotes.</title>
        <authorList>
            <person name="Spang A."/>
            <person name="Saw J.H."/>
            <person name="Jorgensen S.L."/>
            <person name="Zaremba-Niedzwiedzka K."/>
            <person name="Martijn J."/>
            <person name="Lind A.E."/>
            <person name="van Eijk R."/>
            <person name="Schleper C."/>
            <person name="Guy L."/>
            <person name="Ettema T.J."/>
        </authorList>
    </citation>
    <scope>NUCLEOTIDE SEQUENCE</scope>
</reference>
<feature type="domain" description="PPM-type phosphatase" evidence="2">
    <location>
        <begin position="159"/>
        <end position="381"/>
    </location>
</feature>
<accession>A0A0F9X0J7</accession>
<sequence length="400" mass="43374">MVFVGGASAPPNVQSAADGRWRLVSCHWDQWPPPQLRDAVLTVVHLNGHRNDSAAILEILDELETSPAVTVFMLPPHATLTRSLLATRKGRLLWVDEDASSDELAAKFTVAAQLQPGIARLREKLALGQRDQSIKLFNEEMRLAARLQQDFLPHHLPEVGPVRFGTLFRPAGWLSGDIYDIVRLDETHVGFYVVDAVGHGLPAALLTMFIKKAIQTKRIHGNTYEIVPPEVTLSELNSDICQQDLSSCHFCTAVHCVLDVTTLTLTYARAGHPAPVLIRANGQIELLASGGSLLGVIPEAHFESHTCQLSPGDRLLLYTDGADDAFASGDDSANAHPFLDVLRPMAGLPKEQLLVELVAALDESVGVHTPADDVTVLVMDIEPVAVLQSKHLANVVSQAG</sequence>
<dbReference type="GO" id="GO:0016791">
    <property type="term" value="F:phosphatase activity"/>
    <property type="evidence" value="ECO:0007669"/>
    <property type="project" value="TreeGrafter"/>
</dbReference>
<comment type="caution">
    <text evidence="3">The sequence shown here is derived from an EMBL/GenBank/DDBJ whole genome shotgun (WGS) entry which is preliminary data.</text>
</comment>